<evidence type="ECO:0000313" key="1">
    <source>
        <dbReference type="EMBL" id="GLB37823.1"/>
    </source>
</evidence>
<dbReference type="AlphaFoldDB" id="A0A9P3ULN7"/>
<name>A0A9P3ULN7_LYOSH</name>
<reference evidence="1" key="1">
    <citation type="submission" date="2022-07" db="EMBL/GenBank/DDBJ databases">
        <title>The genome of Lyophyllum shimeji provides insight into the initial evolution of ectomycorrhizal fungal genome.</title>
        <authorList>
            <person name="Kobayashi Y."/>
            <person name="Shibata T."/>
            <person name="Hirakawa H."/>
            <person name="Shigenobu S."/>
            <person name="Nishiyama T."/>
            <person name="Yamada A."/>
            <person name="Hasebe M."/>
            <person name="Kawaguchi M."/>
        </authorList>
    </citation>
    <scope>NUCLEOTIDE SEQUENCE</scope>
    <source>
        <strain evidence="1">AT787</strain>
    </source>
</reference>
<gene>
    <name evidence="1" type="ORF">LshimejAT787_0408740</name>
</gene>
<evidence type="ECO:0000313" key="2">
    <source>
        <dbReference type="Proteomes" id="UP001063166"/>
    </source>
</evidence>
<proteinExistence type="predicted"/>
<dbReference type="EMBL" id="BRPK01000004">
    <property type="protein sequence ID" value="GLB37823.1"/>
    <property type="molecule type" value="Genomic_DNA"/>
</dbReference>
<keyword evidence="2" id="KW-1185">Reference proteome</keyword>
<accession>A0A9P3ULN7</accession>
<sequence length="74" mass="8489">MPRLSVLDILHRGVVYSLRGKGLFNLSRSVSLFSSTERIRYRRRREAAAQLDKIKQEEEMTLAEAAQSALPSRQ</sequence>
<dbReference type="Proteomes" id="UP001063166">
    <property type="component" value="Unassembled WGS sequence"/>
</dbReference>
<organism evidence="1 2">
    <name type="scientific">Lyophyllum shimeji</name>
    <name type="common">Hon-shimeji</name>
    <name type="synonym">Tricholoma shimeji</name>
    <dbReference type="NCBI Taxonomy" id="47721"/>
    <lineage>
        <taxon>Eukaryota</taxon>
        <taxon>Fungi</taxon>
        <taxon>Dikarya</taxon>
        <taxon>Basidiomycota</taxon>
        <taxon>Agaricomycotina</taxon>
        <taxon>Agaricomycetes</taxon>
        <taxon>Agaricomycetidae</taxon>
        <taxon>Agaricales</taxon>
        <taxon>Tricholomatineae</taxon>
        <taxon>Lyophyllaceae</taxon>
        <taxon>Lyophyllum</taxon>
    </lineage>
</organism>
<protein>
    <submittedName>
        <fullName evidence="1">Uncharacterized protein</fullName>
    </submittedName>
</protein>
<comment type="caution">
    <text evidence="1">The sequence shown here is derived from an EMBL/GenBank/DDBJ whole genome shotgun (WGS) entry which is preliminary data.</text>
</comment>
<dbReference type="OrthoDB" id="7961613at2759"/>